<accession>A0A1C7D7Q7</accession>
<protein>
    <submittedName>
        <fullName evidence="3">Aspartate racemase</fullName>
        <ecNumber evidence="3">5.1.1.13</ecNumber>
    </submittedName>
</protein>
<dbReference type="PATRIC" id="fig|645517.4.peg.1205"/>
<dbReference type="KEGG" id="anh:A6F65_01212"/>
<dbReference type="OrthoDB" id="9803739at2"/>
<dbReference type="EC" id="5.1.1.13" evidence="3"/>
<evidence type="ECO:0000256" key="1">
    <source>
        <dbReference type="ARBA" id="ARBA00007847"/>
    </source>
</evidence>
<dbReference type="STRING" id="645517.A6F65_01212"/>
<evidence type="ECO:0000256" key="2">
    <source>
        <dbReference type="ARBA" id="ARBA00023235"/>
    </source>
</evidence>
<dbReference type="RefSeq" id="WP_067786808.1">
    <property type="nucleotide sequence ID" value="NZ_CP016545.1"/>
</dbReference>
<dbReference type="Proteomes" id="UP000092698">
    <property type="component" value="Chromosome"/>
</dbReference>
<proteinExistence type="inferred from homology"/>
<dbReference type="InterPro" id="IPR015942">
    <property type="entry name" value="Asp/Glu/hydantoin_racemase"/>
</dbReference>
<dbReference type="NCBIfam" id="TIGR00035">
    <property type="entry name" value="asp_race"/>
    <property type="match status" value="1"/>
</dbReference>
<reference evidence="3 4" key="1">
    <citation type="submission" date="2016-07" db="EMBL/GenBank/DDBJ databases">
        <title>Complete genome sequence of Altererythrobacter namhicola JCM 16345T, containing esterase-encoding genes.</title>
        <authorList>
            <person name="Cheng H."/>
            <person name="Wu Y.-H."/>
            <person name="Jian S.-L."/>
            <person name="Huo Y.-Y."/>
            <person name="Wang C.-S."/>
            <person name="Xu X.-W."/>
        </authorList>
    </citation>
    <scope>NUCLEOTIDE SEQUENCE [LARGE SCALE GENOMIC DNA]</scope>
    <source>
        <strain evidence="3 4">JCM 16345</strain>
    </source>
</reference>
<dbReference type="SUPFAM" id="SSF53681">
    <property type="entry name" value="Aspartate/glutamate racemase"/>
    <property type="match status" value="2"/>
</dbReference>
<comment type="similarity">
    <text evidence="1">Belongs to the aspartate/glutamate racemases family.</text>
</comment>
<dbReference type="GO" id="GO:0047689">
    <property type="term" value="F:aspartate racemase activity"/>
    <property type="evidence" value="ECO:0007669"/>
    <property type="project" value="UniProtKB-EC"/>
</dbReference>
<dbReference type="InterPro" id="IPR004380">
    <property type="entry name" value="Asp_race"/>
</dbReference>
<dbReference type="Gene3D" id="3.40.50.1860">
    <property type="match status" value="2"/>
</dbReference>
<name>A0A1C7D7Q7_9SPHN</name>
<dbReference type="EMBL" id="CP016545">
    <property type="protein sequence ID" value="ANU07519.1"/>
    <property type="molecule type" value="Genomic_DNA"/>
</dbReference>
<sequence>MRKLGIIGGMSWVSTRIYYDRINEIVQGKAGRNSSAPLVIESLDFAQLYRLQDDADWDRAADVLCEAARNCERSGAGALVIGANSMHRVYDRVAAAVGIPVIHIADCVGEAMAAKETSNAAILGTRNVMTESFFRRRLVNHGVDLMPPDMAIVEQLDHIIYDELIAGKASRDAERALKSIITVKQQEGAEAIVLACTELALVVDVDANVLPIFDSTEIHAAKAAQWILGETEVDRSGAAAR</sequence>
<dbReference type="AlphaFoldDB" id="A0A1C7D7Q7"/>
<dbReference type="Pfam" id="PF01177">
    <property type="entry name" value="Asp_Glu_race"/>
    <property type="match status" value="1"/>
</dbReference>
<organism evidence="3 4">
    <name type="scientific">Paraurantiacibacter namhicola</name>
    <dbReference type="NCBI Taxonomy" id="645517"/>
    <lineage>
        <taxon>Bacteria</taxon>
        <taxon>Pseudomonadati</taxon>
        <taxon>Pseudomonadota</taxon>
        <taxon>Alphaproteobacteria</taxon>
        <taxon>Sphingomonadales</taxon>
        <taxon>Erythrobacteraceae</taxon>
        <taxon>Paraurantiacibacter</taxon>
    </lineage>
</organism>
<keyword evidence="2 3" id="KW-0413">Isomerase</keyword>
<dbReference type="PANTHER" id="PTHR21198:SF7">
    <property type="entry name" value="ASPARTATE-GLUTAMATE RACEMASE FAMILY"/>
    <property type="match status" value="1"/>
</dbReference>
<keyword evidence="4" id="KW-1185">Reference proteome</keyword>
<dbReference type="InterPro" id="IPR001920">
    <property type="entry name" value="Asp/Glu_race"/>
</dbReference>
<evidence type="ECO:0000313" key="4">
    <source>
        <dbReference type="Proteomes" id="UP000092698"/>
    </source>
</evidence>
<dbReference type="PANTHER" id="PTHR21198">
    <property type="entry name" value="GLUTAMATE RACEMASE"/>
    <property type="match status" value="1"/>
</dbReference>
<gene>
    <name evidence="3" type="ORF">A6F65_01212</name>
</gene>
<evidence type="ECO:0000313" key="3">
    <source>
        <dbReference type="EMBL" id="ANU07519.1"/>
    </source>
</evidence>